<proteinExistence type="predicted"/>
<reference evidence="1 2" key="1">
    <citation type="journal article" date="2014" name="Agronomy (Basel)">
        <title>A Draft Genome Sequence for Ensete ventricosum, the Drought-Tolerant Tree Against Hunger.</title>
        <authorList>
            <person name="Harrison J."/>
            <person name="Moore K.A."/>
            <person name="Paszkiewicz K."/>
            <person name="Jones T."/>
            <person name="Grant M."/>
            <person name="Ambacheew D."/>
            <person name="Muzemil S."/>
            <person name="Studholme D.J."/>
        </authorList>
    </citation>
    <scope>NUCLEOTIDE SEQUENCE [LARGE SCALE GENOMIC DNA]</scope>
</reference>
<dbReference type="AlphaFoldDB" id="A0A427AT53"/>
<organism evidence="1 2">
    <name type="scientific">Ensete ventricosum</name>
    <name type="common">Abyssinian banana</name>
    <name type="synonym">Musa ensete</name>
    <dbReference type="NCBI Taxonomy" id="4639"/>
    <lineage>
        <taxon>Eukaryota</taxon>
        <taxon>Viridiplantae</taxon>
        <taxon>Streptophyta</taxon>
        <taxon>Embryophyta</taxon>
        <taxon>Tracheophyta</taxon>
        <taxon>Spermatophyta</taxon>
        <taxon>Magnoliopsida</taxon>
        <taxon>Liliopsida</taxon>
        <taxon>Zingiberales</taxon>
        <taxon>Musaceae</taxon>
        <taxon>Ensete</taxon>
    </lineage>
</organism>
<evidence type="ECO:0000313" key="2">
    <source>
        <dbReference type="Proteomes" id="UP000287651"/>
    </source>
</evidence>
<evidence type="ECO:0000313" key="1">
    <source>
        <dbReference type="EMBL" id="RRT79316.1"/>
    </source>
</evidence>
<gene>
    <name evidence="1" type="ORF">B296_00006147</name>
</gene>
<sequence>MGAKIQLYPKNLGTGGSSVDLGGLPIISRWPPLGFYGTDGLPTTWVVYPWKAASCRPNFMHSYHKSSGPAISLRVPSELPDLFGESPSELPMRSHLIVRTWLDA</sequence>
<accession>A0A427AT53</accession>
<dbReference type="EMBL" id="AMZH03001434">
    <property type="protein sequence ID" value="RRT79316.1"/>
    <property type="molecule type" value="Genomic_DNA"/>
</dbReference>
<comment type="caution">
    <text evidence="1">The sequence shown here is derived from an EMBL/GenBank/DDBJ whole genome shotgun (WGS) entry which is preliminary data.</text>
</comment>
<dbReference type="Proteomes" id="UP000287651">
    <property type="component" value="Unassembled WGS sequence"/>
</dbReference>
<name>A0A427AT53_ENSVE</name>
<protein>
    <submittedName>
        <fullName evidence="1">Uncharacterized protein</fullName>
    </submittedName>
</protein>